<dbReference type="InterPro" id="IPR029071">
    <property type="entry name" value="Ubiquitin-like_domsf"/>
</dbReference>
<evidence type="ECO:0000259" key="1">
    <source>
        <dbReference type="PROSITE" id="PS50053"/>
    </source>
</evidence>
<reference evidence="2 3" key="2">
    <citation type="journal article" date="2018" name="New Phytol.">
        <title>High intraspecific genome diversity in the model arbuscular mycorrhizal symbiont Rhizophagus irregularis.</title>
        <authorList>
            <person name="Chen E.C.H."/>
            <person name="Morin E."/>
            <person name="Beaudet D."/>
            <person name="Noel J."/>
            <person name="Yildirir G."/>
            <person name="Ndikumana S."/>
            <person name="Charron P."/>
            <person name="St-Onge C."/>
            <person name="Giorgi J."/>
            <person name="Kruger M."/>
            <person name="Marton T."/>
            <person name="Ropars J."/>
            <person name="Grigoriev I.V."/>
            <person name="Hainaut M."/>
            <person name="Henrissat B."/>
            <person name="Roux C."/>
            <person name="Martin F."/>
            <person name="Corradi N."/>
        </authorList>
    </citation>
    <scope>NUCLEOTIDE SEQUENCE [LARGE SCALE GENOMIC DNA]</scope>
    <source>
        <strain evidence="2 3">DAOM 197198</strain>
    </source>
</reference>
<reference evidence="2 3" key="1">
    <citation type="journal article" date="2013" name="Proc. Natl. Acad. Sci. U.S.A.">
        <title>Genome of an arbuscular mycorrhizal fungus provides insight into the oldest plant symbiosis.</title>
        <authorList>
            <person name="Tisserant E."/>
            <person name="Malbreil M."/>
            <person name="Kuo A."/>
            <person name="Kohler A."/>
            <person name="Symeonidi A."/>
            <person name="Balestrini R."/>
            <person name="Charron P."/>
            <person name="Duensing N."/>
            <person name="Frei Dit Frey N."/>
            <person name="Gianinazzi-Pearson V."/>
            <person name="Gilbert L.B."/>
            <person name="Handa Y."/>
            <person name="Herr J.R."/>
            <person name="Hijri M."/>
            <person name="Koul R."/>
            <person name="Kawaguchi M."/>
            <person name="Krajinski F."/>
            <person name="Lammers P.J."/>
            <person name="Masclaux F.G."/>
            <person name="Murat C."/>
            <person name="Morin E."/>
            <person name="Ndikumana S."/>
            <person name="Pagni M."/>
            <person name="Petitpierre D."/>
            <person name="Requena N."/>
            <person name="Rosikiewicz P."/>
            <person name="Riley R."/>
            <person name="Saito K."/>
            <person name="San Clemente H."/>
            <person name="Shapiro H."/>
            <person name="van Tuinen D."/>
            <person name="Becard G."/>
            <person name="Bonfante P."/>
            <person name="Paszkowski U."/>
            <person name="Shachar-Hill Y.Y."/>
            <person name="Tuskan G.A."/>
            <person name="Young P.W."/>
            <person name="Sanders I.R."/>
            <person name="Henrissat B."/>
            <person name="Rensing S.A."/>
            <person name="Grigoriev I.V."/>
            <person name="Corradi N."/>
            <person name="Roux C."/>
            <person name="Martin F."/>
        </authorList>
    </citation>
    <scope>NUCLEOTIDE SEQUENCE [LARGE SCALE GENOMIC DNA]</scope>
    <source>
        <strain evidence="2 3">DAOM 197198</strain>
    </source>
</reference>
<feature type="domain" description="Ubiquitin-like" evidence="1">
    <location>
        <begin position="71"/>
        <end position="149"/>
    </location>
</feature>
<dbReference type="CDD" id="cd17039">
    <property type="entry name" value="Ubl_ubiquitin_like"/>
    <property type="match status" value="1"/>
</dbReference>
<sequence length="149" mass="16717">MSQLPLVASAISSIINKPVKTYDECKIKGLKVDPSQILDLDTFHKKSFTRIEPKNMVPPKDLTSSDSNKLIQIFVKPLKPLDKDSQSMFVDPSITVLEFKGAICAKFGSDIKMIRLTFNGKQLDDNRTLTSYKIEKYCTIQILSKVFGG</sequence>
<proteinExistence type="predicted"/>
<feature type="non-terminal residue" evidence="2">
    <location>
        <position position="149"/>
    </location>
</feature>
<organism evidence="2 3">
    <name type="scientific">Rhizophagus irregularis (strain DAOM 181602 / DAOM 197198 / MUCL 43194)</name>
    <name type="common">Arbuscular mycorrhizal fungus</name>
    <name type="synonym">Glomus intraradices</name>
    <dbReference type="NCBI Taxonomy" id="747089"/>
    <lineage>
        <taxon>Eukaryota</taxon>
        <taxon>Fungi</taxon>
        <taxon>Fungi incertae sedis</taxon>
        <taxon>Mucoromycota</taxon>
        <taxon>Glomeromycotina</taxon>
        <taxon>Glomeromycetes</taxon>
        <taxon>Glomerales</taxon>
        <taxon>Glomeraceae</taxon>
        <taxon>Rhizophagus</taxon>
    </lineage>
</organism>
<evidence type="ECO:0000313" key="3">
    <source>
        <dbReference type="Proteomes" id="UP000018888"/>
    </source>
</evidence>
<accession>A0A2P4QNC0</accession>
<dbReference type="SMART" id="SM00213">
    <property type="entry name" value="UBQ"/>
    <property type="match status" value="1"/>
</dbReference>
<dbReference type="Pfam" id="PF00240">
    <property type="entry name" value="ubiquitin"/>
    <property type="match status" value="1"/>
</dbReference>
<name>A0A2P4QNC0_RHIID</name>
<dbReference type="InterPro" id="IPR000626">
    <property type="entry name" value="Ubiquitin-like_dom"/>
</dbReference>
<evidence type="ECO:0000313" key="2">
    <source>
        <dbReference type="EMBL" id="POG79124.1"/>
    </source>
</evidence>
<dbReference type="SUPFAM" id="SSF54236">
    <property type="entry name" value="Ubiquitin-like"/>
    <property type="match status" value="1"/>
</dbReference>
<dbReference type="Gene3D" id="3.10.20.90">
    <property type="entry name" value="Phosphatidylinositol 3-kinase Catalytic Subunit, Chain A, domain 1"/>
    <property type="match status" value="1"/>
</dbReference>
<dbReference type="PROSITE" id="PS50053">
    <property type="entry name" value="UBIQUITIN_2"/>
    <property type="match status" value="1"/>
</dbReference>
<keyword evidence="3" id="KW-1185">Reference proteome</keyword>
<gene>
    <name evidence="2" type="ORF">GLOIN_2v1746415</name>
</gene>
<dbReference type="AlphaFoldDB" id="A0A2P4QNC0"/>
<protein>
    <submittedName>
        <fullName evidence="2">Ubiquitin-related domain-containing protein</fullName>
    </submittedName>
</protein>
<dbReference type="EMBL" id="AUPC02000027">
    <property type="protein sequence ID" value="POG79124.1"/>
    <property type="molecule type" value="Genomic_DNA"/>
</dbReference>
<dbReference type="Proteomes" id="UP000018888">
    <property type="component" value="Unassembled WGS sequence"/>
</dbReference>
<comment type="caution">
    <text evidence="2">The sequence shown here is derived from an EMBL/GenBank/DDBJ whole genome shotgun (WGS) entry which is preliminary data.</text>
</comment>